<keyword evidence="2" id="KW-1185">Reference proteome</keyword>
<dbReference type="STRING" id="94624.Bpet0971"/>
<dbReference type="KEGG" id="bpt:Bpet0971"/>
<dbReference type="AlphaFoldDB" id="A9I8X9"/>
<dbReference type="EMBL" id="AM902716">
    <property type="protein sequence ID" value="CAP41303.1"/>
    <property type="molecule type" value="Genomic_DNA"/>
</dbReference>
<gene>
    <name evidence="1" type="ordered locus">Bpet0971</name>
</gene>
<proteinExistence type="predicted"/>
<organism evidence="1 2">
    <name type="scientific">Bordetella petrii (strain ATCC BAA-461 / DSM 12804 / CCUG 43448 / CIP 107267 / Se-1111R)</name>
    <dbReference type="NCBI Taxonomy" id="340100"/>
    <lineage>
        <taxon>Bacteria</taxon>
        <taxon>Pseudomonadati</taxon>
        <taxon>Pseudomonadota</taxon>
        <taxon>Betaproteobacteria</taxon>
        <taxon>Burkholderiales</taxon>
        <taxon>Alcaligenaceae</taxon>
        <taxon>Bordetella</taxon>
    </lineage>
</organism>
<accession>A9I8X9</accession>
<dbReference type="Proteomes" id="UP000001225">
    <property type="component" value="Chromosome"/>
</dbReference>
<sequence length="86" mass="9444">MAVRGGYLAIGVWPVVREQGWGILPFRGDKAHYLHRGALTGEGGRFVYSSCGVRGAETTQVPLLVPGNFPRCQNCVRALPAWKRYA</sequence>
<evidence type="ECO:0000313" key="1">
    <source>
        <dbReference type="EMBL" id="CAP41303.1"/>
    </source>
</evidence>
<protein>
    <submittedName>
        <fullName evidence="1">Uncharacterized protein</fullName>
    </submittedName>
</protein>
<name>A9I8X9_BORPD</name>
<evidence type="ECO:0000313" key="2">
    <source>
        <dbReference type="Proteomes" id="UP000001225"/>
    </source>
</evidence>
<reference evidence="1 2" key="1">
    <citation type="journal article" date="2008" name="BMC Genomics">
        <title>The missing link: Bordetella petrii is endowed with both the metabolic versatility of environmental bacteria and virulence traits of pathogenic Bordetellae.</title>
        <authorList>
            <person name="Gross R."/>
            <person name="Guzman C.A."/>
            <person name="Sebaihia M."/>
            <person name="Martins Dos Santos V.A."/>
            <person name="Pieper D.H."/>
            <person name="Koebnik R."/>
            <person name="Lechner M."/>
            <person name="Bartels D."/>
            <person name="Buhrmester J."/>
            <person name="Choudhuri J.V."/>
            <person name="Ebensen T."/>
            <person name="Gaigalat L."/>
            <person name="Herrmann S."/>
            <person name="Khachane A.N."/>
            <person name="Larisch C."/>
            <person name="Link S."/>
            <person name="Linke B."/>
            <person name="Meyer F."/>
            <person name="Mormann S."/>
            <person name="Nakunst D."/>
            <person name="Rueckert C."/>
            <person name="Schneiker-Bekel S."/>
            <person name="Schulze K."/>
            <person name="Vorhoelter F.J."/>
            <person name="Yevsa T."/>
            <person name="Engle J.T."/>
            <person name="Goldman W.E."/>
            <person name="Puehler A."/>
            <person name="Goebel U.B."/>
            <person name="Goesmann A."/>
            <person name="Bloecker H."/>
            <person name="Kaiser O."/>
            <person name="Martinez-Arias R."/>
        </authorList>
    </citation>
    <scope>NUCLEOTIDE SEQUENCE [LARGE SCALE GENOMIC DNA]</scope>
    <source>
        <strain evidence="2">ATCC BAA-461 / DSM 12804 / CCUG 43448 / CIP 107267 / Se-1111R</strain>
    </source>
</reference>